<organism evidence="4 5">
    <name type="scientific">Sphingobacterium kitahiroshimense</name>
    <dbReference type="NCBI Taxonomy" id="470446"/>
    <lineage>
        <taxon>Bacteria</taxon>
        <taxon>Pseudomonadati</taxon>
        <taxon>Bacteroidota</taxon>
        <taxon>Sphingobacteriia</taxon>
        <taxon>Sphingobacteriales</taxon>
        <taxon>Sphingobacteriaceae</taxon>
        <taxon>Sphingobacterium</taxon>
    </lineage>
</organism>
<feature type="domain" description="ABC1 atypical kinase-like" evidence="3">
    <location>
        <begin position="91"/>
        <end position="331"/>
    </location>
</feature>
<dbReference type="Pfam" id="PF03109">
    <property type="entry name" value="ABC1"/>
    <property type="match status" value="1"/>
</dbReference>
<evidence type="ECO:0000313" key="4">
    <source>
        <dbReference type="EMBL" id="MEN5379030.1"/>
    </source>
</evidence>
<dbReference type="RefSeq" id="WP_168127441.1">
    <property type="nucleotide sequence ID" value="NZ_JBDJLH010000011.1"/>
</dbReference>
<dbReference type="EMBL" id="JBDJNQ010000008">
    <property type="protein sequence ID" value="MEN5379030.1"/>
    <property type="molecule type" value="Genomic_DNA"/>
</dbReference>
<comment type="similarity">
    <text evidence="1">Belongs to the protein kinase superfamily. ADCK protein kinase family.</text>
</comment>
<keyword evidence="2" id="KW-1133">Transmembrane helix</keyword>
<reference evidence="4 5" key="1">
    <citation type="submission" date="2024-04" db="EMBL/GenBank/DDBJ databases">
        <title>WGS of bacteria from Torrens River.</title>
        <authorList>
            <person name="Wyrsch E.R."/>
            <person name="Drigo B."/>
        </authorList>
    </citation>
    <scope>NUCLEOTIDE SEQUENCE [LARGE SCALE GENOMIC DNA]</scope>
    <source>
        <strain evidence="4 5">TWI391</strain>
    </source>
</reference>
<dbReference type="CDD" id="cd05121">
    <property type="entry name" value="ABC1_ADCK3-like"/>
    <property type="match status" value="1"/>
</dbReference>
<dbReference type="PANTHER" id="PTHR10566">
    <property type="entry name" value="CHAPERONE-ACTIVITY OF BC1 COMPLEX CABC1 -RELATED"/>
    <property type="match status" value="1"/>
</dbReference>
<feature type="transmembrane region" description="Helical" evidence="2">
    <location>
        <begin position="491"/>
        <end position="512"/>
    </location>
</feature>
<proteinExistence type="inferred from homology"/>
<protein>
    <submittedName>
        <fullName evidence="4">AarF/UbiB family protein</fullName>
    </submittedName>
</protein>
<dbReference type="InterPro" id="IPR004147">
    <property type="entry name" value="ABC1_dom"/>
</dbReference>
<feature type="transmembrane region" description="Helical" evidence="2">
    <location>
        <begin position="524"/>
        <end position="545"/>
    </location>
</feature>
<dbReference type="InterPro" id="IPR011009">
    <property type="entry name" value="Kinase-like_dom_sf"/>
</dbReference>
<evidence type="ECO:0000259" key="3">
    <source>
        <dbReference type="Pfam" id="PF03109"/>
    </source>
</evidence>
<keyword evidence="2" id="KW-0812">Transmembrane</keyword>
<name>A0ABV0BWU1_9SPHI</name>
<comment type="caution">
    <text evidence="4">The sequence shown here is derived from an EMBL/GenBank/DDBJ whole genome shotgun (WGS) entry which is preliminary data.</text>
</comment>
<evidence type="ECO:0000313" key="5">
    <source>
        <dbReference type="Proteomes" id="UP001409291"/>
    </source>
</evidence>
<gene>
    <name evidence="4" type="ORF">ABE541_17335</name>
</gene>
<keyword evidence="2" id="KW-0472">Membrane</keyword>
<sequence length="551" mass="62781">MMQHSAKKIQRSSHIISVLAKYGFRDILNRLPWNTGKTSLEIGVDVENISVYRRIRMALEELGPAFVKLGQSASTREGLLPQELIEELKFLEDRVDPFSIDIKSYIEEELDIIFDDHFASIDPEPFAAASISQVYKAKLMDGKDVVVKVRRPQVDEILKTDLSLMRDIARILVGYSEPLHNLNLPLIVDSFATTLVQEISLLNERHNIERFAKNFKGNSKISVPKVYPKISSDRILTMEFMDGVKVTDKEKLQSMGLDLEEIVDNGINLYLEQVIVHGFFHGDPHPGNLLVLPNGKLAFIDFGNMGKLLGIDRQNLEEFIQAAVSSNAMHLADTIEDVAVVSNIPDRARFERSLYEIFDLIDNVSLGDISLESLFDKLWTIIGDNRLYFPEYIYQLIRGISLMEGIGRQLNPNLNIMKSIRPFANRIMRERMDPKYLFEKGKNKAFSFARDIEKLPDDLRGLFRQIKLGNFTLNHHLISAKSFTQILRKGVNRIVIGIMVLSLNMLAGMVIIAHVEPKFLGIPVWAWVFLGTSFSLSIYLFIAMIRAKNRD</sequence>
<dbReference type="Proteomes" id="UP001409291">
    <property type="component" value="Unassembled WGS sequence"/>
</dbReference>
<dbReference type="PANTHER" id="PTHR10566:SF113">
    <property type="entry name" value="PROTEIN ACTIVITY OF BC1 COMPLEX KINASE 7, CHLOROPLASTIC"/>
    <property type="match status" value="1"/>
</dbReference>
<keyword evidence="5" id="KW-1185">Reference proteome</keyword>
<dbReference type="SUPFAM" id="SSF56112">
    <property type="entry name" value="Protein kinase-like (PK-like)"/>
    <property type="match status" value="1"/>
</dbReference>
<dbReference type="InterPro" id="IPR050154">
    <property type="entry name" value="UbiB_kinase"/>
</dbReference>
<evidence type="ECO:0000256" key="1">
    <source>
        <dbReference type="ARBA" id="ARBA00009670"/>
    </source>
</evidence>
<evidence type="ECO:0000256" key="2">
    <source>
        <dbReference type="SAM" id="Phobius"/>
    </source>
</evidence>
<accession>A0ABV0BWU1</accession>